<feature type="domain" description="Duffy-antigen binding C-terminal" evidence="4">
    <location>
        <begin position="805"/>
        <end position="860"/>
    </location>
</feature>
<dbReference type="AlphaFoldDB" id="A0A1B1E3F4"/>
<evidence type="ECO:0000259" key="5">
    <source>
        <dbReference type="Pfam" id="PF12887"/>
    </source>
</evidence>
<dbReference type="VEuPathDB" id="PlasmoDB:PCOAH_00037300"/>
<gene>
    <name evidence="6" type="ORF">PCOAH_00037300</name>
</gene>
<feature type="region of interest" description="Disordered" evidence="1">
    <location>
        <begin position="378"/>
        <end position="399"/>
    </location>
</feature>
<feature type="compositionally biased region" description="Low complexity" evidence="1">
    <location>
        <begin position="578"/>
        <end position="589"/>
    </location>
</feature>
<keyword evidence="2" id="KW-1133">Transmembrane helix</keyword>
<dbReference type="GeneID" id="30910461"/>
<sequence>VNNVLLERMNGTLPLKYENEYVQGENGRILATGHYCMEEDHIQPWLEGTDESRIGRVQQNVKYEYGVTELKIKDAQINGKRTNRILKESTYDAQNFMDNNDIGKNGIQDGKGSEKVAGGKSFIKLLGKNNREGLVMLADTGNSMSKEQMLEIKMRTEEIKKKAKVESKCPGFEEKLQKESNTVNGDNLLATLIRQWADDQGSCNKEGIWEYIQKIFIDMVDTFRFTGDPVKMICADVKGTSRGGLLGRKKEYCKAMLKIFLYINGLTQNITLRETNTDRIKGVGAYLTCLVGNVTLIDLYGEHCWFEEIVEYISKAMGPHLKQKKIPDNSGICKSIDFGKTKIGTQLVGVKIKEWIEDRRVKDGNNNGINRYKDLMESTRRENDCKEHEDKGSSKSNGGWLNVQDIMKIKETIKKGEYVTRTEADKIVEAIDTSGGDDKILKELGEKVDAKIEEEKQRIPAQVPVPEAVPRPQPVSPSSETGKKDKEEHDMGCIDDSTIGQESTAKFGHAGGTVILKGQHVIDGQIPCSVLKKLLEEQSTEKSTSFTSGEIQTKKVDAPTRSTSDSQTPSTEADTQEPAPSTSSSAPGSDGQGLGGGSADGVTQTTTKDVGVTPVASGEAGVSGSGPSALAEKDDKVHNGTDTEHREDGEEVDPEKIEEGKDAQDIYHSLQESLNPHTDEGESLGQTHTEKDAEASGAGTLTPGQDVGVTLGDGGSADVKPFEGPATTENGGAHGDPAEGSIPSLPNDPSVLAGGEGESDVKKEESEKSKANLDGESGYTTEQGTLTITETQPEQFVGVSPHVGGVDGPDSNHSEGPTPLSKTESLESNGSVHETTNDTTHSLENTNGDREKDLKEHDFNNSNMQNGGHNSNQTAHVDDHHRGSIREDEAERGVHMNQDNFMKNPNRYQLYSHNNWIHDKLDINQYKNRDVNAAREEIIRMSKAHKCNNSVSLNYCNSIEDKMSSNTCSKEDSKNLCCSISDFCLKYFKFDSNDYHNCMKKEFEDPSYKCFTKGSFTNKAYFAAGGAFLILLLLMAAQNMNNYE</sequence>
<dbReference type="Pfam" id="PF12361">
    <property type="entry name" value="DBP"/>
    <property type="match status" value="1"/>
</dbReference>
<feature type="domain" description="Schizont-infected cell agglutination extracellular alpha" evidence="5">
    <location>
        <begin position="204"/>
        <end position="355"/>
    </location>
</feature>
<evidence type="ECO:0000259" key="4">
    <source>
        <dbReference type="Pfam" id="PF12361"/>
    </source>
</evidence>
<dbReference type="KEGG" id="pcot:PCOAH_00037300"/>
<keyword evidence="7" id="KW-1185">Reference proteome</keyword>
<feature type="compositionally biased region" description="Basic and acidic residues" evidence="1">
    <location>
        <begin position="759"/>
        <end position="773"/>
    </location>
</feature>
<feature type="compositionally biased region" description="Gly residues" evidence="1">
    <location>
        <begin position="590"/>
        <end position="599"/>
    </location>
</feature>
<dbReference type="Proteomes" id="UP000092716">
    <property type="component" value="Chromosome 12"/>
</dbReference>
<feature type="compositionally biased region" description="Basic and acidic residues" evidence="1">
    <location>
        <begin position="378"/>
        <end position="393"/>
    </location>
</feature>
<organism evidence="6 7">
    <name type="scientific">Plasmodium coatneyi</name>
    <dbReference type="NCBI Taxonomy" id="208452"/>
    <lineage>
        <taxon>Eukaryota</taxon>
        <taxon>Sar</taxon>
        <taxon>Alveolata</taxon>
        <taxon>Apicomplexa</taxon>
        <taxon>Aconoidasida</taxon>
        <taxon>Haemosporida</taxon>
        <taxon>Plasmodiidae</taxon>
        <taxon>Plasmodium</taxon>
    </lineage>
</organism>
<protein>
    <submittedName>
        <fullName evidence="6">Duffy binding protein</fullName>
    </submittedName>
</protein>
<evidence type="ECO:0000313" key="7">
    <source>
        <dbReference type="Proteomes" id="UP000092716"/>
    </source>
</evidence>
<feature type="non-terminal residue" evidence="6">
    <location>
        <position position="1"/>
    </location>
</feature>
<keyword evidence="2" id="KW-0812">Transmembrane</keyword>
<name>A0A1B1E3F4_9APIC</name>
<dbReference type="InterPro" id="IPR021015">
    <property type="entry name" value="Duffy-antigen-binding_C"/>
</dbReference>
<feature type="compositionally biased region" description="Polar residues" evidence="1">
    <location>
        <begin position="541"/>
        <end position="551"/>
    </location>
</feature>
<dbReference type="EMBL" id="CP016250">
    <property type="protein sequence ID" value="ANQ09528.1"/>
    <property type="molecule type" value="Genomic_DNA"/>
</dbReference>
<feature type="compositionally biased region" description="Low complexity" evidence="1">
    <location>
        <begin position="780"/>
        <end position="792"/>
    </location>
</feature>
<evidence type="ECO:0000256" key="2">
    <source>
        <dbReference type="SAM" id="Phobius"/>
    </source>
</evidence>
<feature type="compositionally biased region" description="Polar residues" evidence="1">
    <location>
        <begin position="860"/>
        <end position="875"/>
    </location>
</feature>
<accession>A0A1B1E3F4</accession>
<feature type="compositionally biased region" description="Low complexity" evidence="1">
    <location>
        <begin position="614"/>
        <end position="629"/>
    </location>
</feature>
<dbReference type="GO" id="GO:0016020">
    <property type="term" value="C:membrane"/>
    <property type="evidence" value="ECO:0007669"/>
    <property type="project" value="InterPro"/>
</dbReference>
<dbReference type="InterPro" id="IPR021620">
    <property type="entry name" value="EBA-175_C"/>
</dbReference>
<feature type="compositionally biased region" description="Polar residues" evidence="1">
    <location>
        <begin position="820"/>
        <end position="846"/>
    </location>
</feature>
<feature type="region of interest" description="Disordered" evidence="1">
    <location>
        <begin position="540"/>
        <end position="883"/>
    </location>
</feature>
<dbReference type="Pfam" id="PF11556">
    <property type="entry name" value="EBA-175_VI"/>
    <property type="match status" value="1"/>
</dbReference>
<feature type="compositionally biased region" description="Polar residues" evidence="1">
    <location>
        <begin position="560"/>
        <end position="573"/>
    </location>
</feature>
<dbReference type="InterPro" id="IPR024290">
    <property type="entry name" value="SICA_extracell_a"/>
</dbReference>
<feature type="domain" description="Erythrocyte binding antigen 175 C-terminal" evidence="3">
    <location>
        <begin position="933"/>
        <end position="1011"/>
    </location>
</feature>
<reference evidence="7" key="1">
    <citation type="submission" date="2016-06" db="EMBL/GenBank/DDBJ databases">
        <title>First high quality genome sequence of Plasmodium coatneyi using continuous long reads from single molecule, real-time sequencing.</title>
        <authorList>
            <person name="Chien J.-T."/>
            <person name="Pakala S.B."/>
            <person name="Geraldo J.A."/>
            <person name="Lapp S.A."/>
            <person name="Barnwell J.W."/>
            <person name="Kissinger J.C."/>
            <person name="Galinski M.R."/>
            <person name="Humphrey J.C."/>
        </authorList>
    </citation>
    <scope>NUCLEOTIDE SEQUENCE [LARGE SCALE GENOMIC DNA]</scope>
    <source>
        <strain evidence="7">Hackeri</strain>
    </source>
</reference>
<dbReference type="Pfam" id="PF12887">
    <property type="entry name" value="SICA_alpha"/>
    <property type="match status" value="1"/>
</dbReference>
<feature type="compositionally biased region" description="Basic and acidic residues" evidence="1">
    <location>
        <begin position="847"/>
        <end position="859"/>
    </location>
</feature>
<feature type="compositionally biased region" description="Basic and acidic residues" evidence="1">
    <location>
        <begin position="631"/>
        <end position="665"/>
    </location>
</feature>
<evidence type="ECO:0000313" key="6">
    <source>
        <dbReference type="EMBL" id="ANQ09528.1"/>
    </source>
</evidence>
<dbReference type="InterPro" id="IPR043057">
    <property type="entry name" value="EBA-175_C_sf"/>
</dbReference>
<keyword evidence="2" id="KW-0472">Membrane</keyword>
<dbReference type="FunFam" id="1.10.1740.170:FF:000001">
    <property type="entry name" value="Erythrocyte binding antigen"/>
    <property type="match status" value="1"/>
</dbReference>
<feature type="region of interest" description="Disordered" evidence="1">
    <location>
        <begin position="452"/>
        <end position="500"/>
    </location>
</feature>
<dbReference type="Gene3D" id="1.10.1740.170">
    <property type="entry name" value="Erythrocyte binding antigen 175 region VI"/>
    <property type="match status" value="1"/>
</dbReference>
<dbReference type="SMR" id="A0A1B1E3F4"/>
<dbReference type="RefSeq" id="XP_019916223.1">
    <property type="nucleotide sequence ID" value="XM_020060521.1"/>
</dbReference>
<feature type="compositionally biased region" description="Basic and acidic residues" evidence="1">
    <location>
        <begin position="481"/>
        <end position="492"/>
    </location>
</feature>
<dbReference type="OrthoDB" id="376429at2759"/>
<proteinExistence type="predicted"/>
<evidence type="ECO:0000259" key="3">
    <source>
        <dbReference type="Pfam" id="PF11556"/>
    </source>
</evidence>
<evidence type="ECO:0000256" key="1">
    <source>
        <dbReference type="SAM" id="MobiDB-lite"/>
    </source>
</evidence>
<feature type="transmembrane region" description="Helical" evidence="2">
    <location>
        <begin position="1020"/>
        <end position="1037"/>
    </location>
</feature>